<dbReference type="EMBL" id="NJPO01000086">
    <property type="protein sequence ID" value="PLK58705.1"/>
    <property type="molecule type" value="Genomic_DNA"/>
</dbReference>
<dbReference type="InterPro" id="IPR014729">
    <property type="entry name" value="Rossmann-like_a/b/a_fold"/>
</dbReference>
<feature type="binding site" evidence="8">
    <location>
        <position position="61"/>
    </location>
    <ligand>
        <name>beta-alanine</name>
        <dbReference type="ChEBI" id="CHEBI:57966"/>
    </ligand>
</feature>
<sequence>MLMIDNTTTLRQTIQQWRQSQRRIALIPTMGNLHDGHITLIDEGRAQADIVVVSIFVNPMQFDRREDLAVYPRTLQEDYNKLIMSRVDAVFAPSVDTIYPNSIDNQTFIDVPRLSSMLEGINRPGHFRGVATIVSKLFNLVQPNVACFGEKDFQQLALIRQMVHDMNYDIQIIAVPTVRSPDGLALSSRNSYLTQEQRQLAPRLYQVMQKLVDHLCSGERYTDKLLDKAAKQLRELGFTPDILEIRDAITLQPLTVESKQAVVLFSAWLGKARLIDNAKVDLNEISLDSLRDNCQIRLKG</sequence>
<dbReference type="HAMAP" id="MF_00158">
    <property type="entry name" value="PanC"/>
    <property type="match status" value="1"/>
</dbReference>
<evidence type="ECO:0000256" key="2">
    <source>
        <dbReference type="ARBA" id="ARBA00009256"/>
    </source>
</evidence>
<dbReference type="NCBIfam" id="TIGR00018">
    <property type="entry name" value="panC"/>
    <property type="match status" value="1"/>
</dbReference>
<dbReference type="Gene3D" id="3.40.50.620">
    <property type="entry name" value="HUPs"/>
    <property type="match status" value="1"/>
</dbReference>
<dbReference type="CDD" id="cd00560">
    <property type="entry name" value="PanC"/>
    <property type="match status" value="1"/>
</dbReference>
<dbReference type="PANTHER" id="PTHR21299:SF1">
    <property type="entry name" value="PANTOATE--BETA-ALANINE LIGASE"/>
    <property type="match status" value="1"/>
</dbReference>
<dbReference type="Gene3D" id="3.30.1300.10">
    <property type="entry name" value="Pantoate-beta-alanine ligase, C-terminal domain"/>
    <property type="match status" value="1"/>
</dbReference>
<gene>
    <name evidence="8" type="primary">panC</name>
    <name evidence="9" type="ORF">CEX73_01760</name>
</gene>
<keyword evidence="8" id="KW-0963">Cytoplasm</keyword>
<dbReference type="Proteomes" id="UP000234253">
    <property type="component" value="Unassembled WGS sequence"/>
</dbReference>
<keyword evidence="5 8" id="KW-0547">Nucleotide-binding</keyword>
<evidence type="ECO:0000256" key="5">
    <source>
        <dbReference type="ARBA" id="ARBA00022741"/>
    </source>
</evidence>
<evidence type="ECO:0000256" key="7">
    <source>
        <dbReference type="ARBA" id="ARBA00048258"/>
    </source>
</evidence>
<feature type="binding site" evidence="8">
    <location>
        <begin position="186"/>
        <end position="189"/>
    </location>
    <ligand>
        <name>ATP</name>
        <dbReference type="ChEBI" id="CHEBI:30616"/>
    </ligand>
</feature>
<dbReference type="SUPFAM" id="SSF52374">
    <property type="entry name" value="Nucleotidylyl transferase"/>
    <property type="match status" value="1"/>
</dbReference>
<feature type="binding site" evidence="8">
    <location>
        <position position="155"/>
    </location>
    <ligand>
        <name>(R)-pantoate</name>
        <dbReference type="ChEBI" id="CHEBI:15980"/>
    </ligand>
</feature>
<comment type="catalytic activity">
    <reaction evidence="7 8">
        <text>(R)-pantoate + beta-alanine + ATP = (R)-pantothenate + AMP + diphosphate + H(+)</text>
        <dbReference type="Rhea" id="RHEA:10912"/>
        <dbReference type="ChEBI" id="CHEBI:15378"/>
        <dbReference type="ChEBI" id="CHEBI:15980"/>
        <dbReference type="ChEBI" id="CHEBI:29032"/>
        <dbReference type="ChEBI" id="CHEBI:30616"/>
        <dbReference type="ChEBI" id="CHEBI:33019"/>
        <dbReference type="ChEBI" id="CHEBI:57966"/>
        <dbReference type="ChEBI" id="CHEBI:456215"/>
        <dbReference type="EC" id="6.3.2.1"/>
    </reaction>
</comment>
<organism evidence="9 10">
    <name type="scientific">Candidatus Palibaumannia cicadellinicola</name>
    <dbReference type="NCBI Taxonomy" id="186490"/>
    <lineage>
        <taxon>Bacteria</taxon>
        <taxon>Pseudomonadati</taxon>
        <taxon>Pseudomonadota</taxon>
        <taxon>Gammaproteobacteria</taxon>
        <taxon>Candidatus Palibaumannia</taxon>
    </lineage>
</organism>
<dbReference type="FunFam" id="3.40.50.620:FF:000013">
    <property type="entry name" value="Pantothenate synthetase"/>
    <property type="match status" value="1"/>
</dbReference>
<comment type="function">
    <text evidence="8">Catalyzes the condensation of pantoate with beta-alanine in an ATP-dependent reaction via a pantoyl-adenylate intermediate.</text>
</comment>
<evidence type="ECO:0000256" key="4">
    <source>
        <dbReference type="ARBA" id="ARBA00022655"/>
    </source>
</evidence>
<comment type="subcellular location">
    <subcellularLocation>
        <location evidence="8">Cytoplasm</location>
    </subcellularLocation>
</comment>
<dbReference type="NCBIfam" id="TIGR00125">
    <property type="entry name" value="cyt_tran_rel"/>
    <property type="match status" value="1"/>
</dbReference>
<dbReference type="PANTHER" id="PTHR21299">
    <property type="entry name" value="CYTIDYLATE KINASE/PANTOATE-BETA-ALANINE LIGASE"/>
    <property type="match status" value="1"/>
</dbReference>
<dbReference type="AlphaFoldDB" id="A0A2N4XWW3"/>
<keyword evidence="3 8" id="KW-0436">Ligase</keyword>
<comment type="pathway">
    <text evidence="1 8">Cofactor biosynthesis; (R)-pantothenate biosynthesis; (R)-pantothenate from (R)-pantoate and beta-alanine: step 1/1.</text>
</comment>
<dbReference type="InterPro" id="IPR042176">
    <property type="entry name" value="Pantoate_ligase_C"/>
</dbReference>
<dbReference type="FunFam" id="3.30.1300.10:FF:000001">
    <property type="entry name" value="Pantothenate synthetase"/>
    <property type="match status" value="1"/>
</dbReference>
<proteinExistence type="inferred from homology"/>
<dbReference type="OrthoDB" id="9773087at2"/>
<dbReference type="InterPro" id="IPR004821">
    <property type="entry name" value="Cyt_trans-like"/>
</dbReference>
<evidence type="ECO:0000256" key="1">
    <source>
        <dbReference type="ARBA" id="ARBA00004990"/>
    </source>
</evidence>
<dbReference type="UniPathway" id="UPA00028">
    <property type="reaction ID" value="UER00005"/>
</dbReference>
<comment type="similarity">
    <text evidence="2 8">Belongs to the pantothenate synthetase family.</text>
</comment>
<dbReference type="GO" id="GO:0015940">
    <property type="term" value="P:pantothenate biosynthetic process"/>
    <property type="evidence" value="ECO:0007669"/>
    <property type="project" value="UniProtKB-UniRule"/>
</dbReference>
<dbReference type="GO" id="GO:0005829">
    <property type="term" value="C:cytosol"/>
    <property type="evidence" value="ECO:0007669"/>
    <property type="project" value="TreeGrafter"/>
</dbReference>
<dbReference type="InterPro" id="IPR003721">
    <property type="entry name" value="Pantoate_ligase"/>
</dbReference>
<dbReference type="GO" id="GO:0005524">
    <property type="term" value="F:ATP binding"/>
    <property type="evidence" value="ECO:0007669"/>
    <property type="project" value="UniProtKB-KW"/>
</dbReference>
<protein>
    <recommendedName>
        <fullName evidence="8">Pantothenate synthetase</fullName>
        <shortName evidence="8">PS</shortName>
        <ecNumber evidence="8">6.3.2.1</ecNumber>
    </recommendedName>
    <alternativeName>
        <fullName evidence="8">Pantoate--beta-alanine ligase</fullName>
    </alternativeName>
    <alternativeName>
        <fullName evidence="8">Pantoate-activating enzyme</fullName>
    </alternativeName>
</protein>
<evidence type="ECO:0000256" key="6">
    <source>
        <dbReference type="ARBA" id="ARBA00022840"/>
    </source>
</evidence>
<feature type="binding site" evidence="8">
    <location>
        <begin position="30"/>
        <end position="37"/>
    </location>
    <ligand>
        <name>ATP</name>
        <dbReference type="ChEBI" id="CHEBI:30616"/>
    </ligand>
</feature>
<name>A0A2N4XWW3_9GAMM</name>
<comment type="miscellaneous">
    <text evidence="8">The reaction proceeds by a bi uni uni bi ping pong mechanism.</text>
</comment>
<dbReference type="EC" id="6.3.2.1" evidence="8"/>
<comment type="caution">
    <text evidence="9">The sequence shown here is derived from an EMBL/GenBank/DDBJ whole genome shotgun (WGS) entry which is preliminary data.</text>
</comment>
<feature type="binding site" evidence="8">
    <location>
        <begin position="149"/>
        <end position="152"/>
    </location>
    <ligand>
        <name>ATP</name>
        <dbReference type="ChEBI" id="CHEBI:30616"/>
    </ligand>
</feature>
<accession>A0A2N4XWW3</accession>
<feature type="binding site" evidence="8">
    <location>
        <position position="61"/>
    </location>
    <ligand>
        <name>(R)-pantoate</name>
        <dbReference type="ChEBI" id="CHEBI:15980"/>
    </ligand>
</feature>
<dbReference type="GO" id="GO:0004592">
    <property type="term" value="F:pantoate-beta-alanine ligase activity"/>
    <property type="evidence" value="ECO:0007669"/>
    <property type="project" value="UniProtKB-UniRule"/>
</dbReference>
<keyword evidence="4 8" id="KW-0566">Pantothenate biosynthesis</keyword>
<dbReference type="Pfam" id="PF02569">
    <property type="entry name" value="Pantoate_ligase"/>
    <property type="match status" value="1"/>
</dbReference>
<evidence type="ECO:0000313" key="10">
    <source>
        <dbReference type="Proteomes" id="UP000234253"/>
    </source>
</evidence>
<evidence type="ECO:0000256" key="3">
    <source>
        <dbReference type="ARBA" id="ARBA00022598"/>
    </source>
</evidence>
<evidence type="ECO:0000256" key="8">
    <source>
        <dbReference type="HAMAP-Rule" id="MF_00158"/>
    </source>
</evidence>
<evidence type="ECO:0000313" key="9">
    <source>
        <dbReference type="EMBL" id="PLK58705.1"/>
    </source>
</evidence>
<comment type="subunit">
    <text evidence="8">Homodimer.</text>
</comment>
<keyword evidence="6 8" id="KW-0067">ATP-binding</keyword>
<feature type="active site" description="Proton donor" evidence="8">
    <location>
        <position position="37"/>
    </location>
</feature>
<reference evidence="9 10" key="1">
    <citation type="submission" date="2017-06" db="EMBL/GenBank/DDBJ databases">
        <title>Metabolic interaction between xylem feeders and their symbionts.</title>
        <authorList>
            <person name="Chouaia B."/>
        </authorList>
    </citation>
    <scope>NUCLEOTIDE SEQUENCE [LARGE SCALE GENOMIC DNA]</scope>
    <source>
        <strain evidence="9 10">Gra</strain>
    </source>
</reference>
<feature type="binding site" evidence="8">
    <location>
        <position position="178"/>
    </location>
    <ligand>
        <name>ATP</name>
        <dbReference type="ChEBI" id="CHEBI:30616"/>
    </ligand>
</feature>